<dbReference type="InterPro" id="IPR002611">
    <property type="entry name" value="IstB_ATP-bd"/>
</dbReference>
<evidence type="ECO:0000313" key="3">
    <source>
        <dbReference type="Proteomes" id="UP000007472"/>
    </source>
</evidence>
<dbReference type="EMBL" id="CP002456">
    <property type="protein sequence ID" value="ADU91380.1"/>
    <property type="molecule type" value="Genomic_DNA"/>
</dbReference>
<evidence type="ECO:0000313" key="2">
    <source>
        <dbReference type="EMBL" id="ADU91380.1"/>
    </source>
</evidence>
<accession>A0A654KG47</accession>
<proteinExistence type="predicted"/>
<dbReference type="Proteomes" id="UP000007472">
    <property type="component" value="Chromosome"/>
</dbReference>
<sequence length="62" mass="7091">MGKEEENLFFEVISRRYEKGSIMMTSNLPFRQWTNVLVSDHVLTSAVLVRVLPDGTNDGSKF</sequence>
<name>A0A654KG47_TAYEM</name>
<dbReference type="GO" id="GO:0005524">
    <property type="term" value="F:ATP binding"/>
    <property type="evidence" value="ECO:0007669"/>
    <property type="project" value="UniProtKB-KW"/>
</dbReference>
<dbReference type="InterPro" id="IPR027417">
    <property type="entry name" value="P-loop_NTPase"/>
</dbReference>
<evidence type="ECO:0000259" key="1">
    <source>
        <dbReference type="Pfam" id="PF01695"/>
    </source>
</evidence>
<protein>
    <submittedName>
        <fullName evidence="2">Putative IS1-like ATP-binding protein</fullName>
    </submittedName>
</protein>
<dbReference type="AlphaFoldDB" id="A0A654KG47"/>
<gene>
    <name evidence="2" type="ordered locus">TEQUI_0436</name>
</gene>
<dbReference type="KEGG" id="teq:TEQUI_0436"/>
<feature type="domain" description="IstB-like ATP-binding" evidence="1">
    <location>
        <begin position="3"/>
        <end position="52"/>
    </location>
</feature>
<dbReference type="Pfam" id="PF01695">
    <property type="entry name" value="IstB_IS21"/>
    <property type="match status" value="1"/>
</dbReference>
<keyword evidence="2" id="KW-0547">Nucleotide-binding</keyword>
<dbReference type="Gene3D" id="3.40.50.300">
    <property type="entry name" value="P-loop containing nucleotide triphosphate hydrolases"/>
    <property type="match status" value="1"/>
</dbReference>
<organism evidence="2 3">
    <name type="scientific">Taylorella equigenitalis (strain MCE9)</name>
    <dbReference type="NCBI Taxonomy" id="937774"/>
    <lineage>
        <taxon>Bacteria</taxon>
        <taxon>Pseudomonadati</taxon>
        <taxon>Pseudomonadota</taxon>
        <taxon>Betaproteobacteria</taxon>
        <taxon>Burkholderiales</taxon>
        <taxon>Alcaligenaceae</taxon>
        <taxon>Taylorella</taxon>
    </lineage>
</organism>
<reference evidence="2 3" key="1">
    <citation type="journal article" date="2011" name="J. Bacteriol.">
        <title>Genome sequence of Taylorella equigenitalis MCE9, the causative agent of contagious equine metritis.</title>
        <authorList>
            <person name="Hebert L."/>
            <person name="Moumen B."/>
            <person name="Duquesne F."/>
            <person name="Breuil M.F."/>
            <person name="Laugier C."/>
            <person name="Batto J.M."/>
            <person name="Renault P."/>
            <person name="Petry S."/>
        </authorList>
    </citation>
    <scope>NUCLEOTIDE SEQUENCE [LARGE SCALE GENOMIC DNA]</scope>
    <source>
        <strain evidence="2 3">MCE9</strain>
    </source>
</reference>
<keyword evidence="2" id="KW-0067">ATP-binding</keyword>